<dbReference type="Proteomes" id="UP000738349">
    <property type="component" value="Unassembled WGS sequence"/>
</dbReference>
<organism evidence="2 3">
    <name type="scientific">Dactylonectria macrodidyma</name>
    <dbReference type="NCBI Taxonomy" id="307937"/>
    <lineage>
        <taxon>Eukaryota</taxon>
        <taxon>Fungi</taxon>
        <taxon>Dikarya</taxon>
        <taxon>Ascomycota</taxon>
        <taxon>Pezizomycotina</taxon>
        <taxon>Sordariomycetes</taxon>
        <taxon>Hypocreomycetidae</taxon>
        <taxon>Hypocreales</taxon>
        <taxon>Nectriaceae</taxon>
        <taxon>Dactylonectria</taxon>
    </lineage>
</organism>
<evidence type="ECO:0000313" key="2">
    <source>
        <dbReference type="EMBL" id="KAH7125961.1"/>
    </source>
</evidence>
<name>A0A9P9DVF5_9HYPO</name>
<dbReference type="OrthoDB" id="4590873at2759"/>
<feature type="compositionally biased region" description="Basic and acidic residues" evidence="1">
    <location>
        <begin position="126"/>
        <end position="139"/>
    </location>
</feature>
<dbReference type="AlphaFoldDB" id="A0A9P9DVF5"/>
<comment type="caution">
    <text evidence="2">The sequence shown here is derived from an EMBL/GenBank/DDBJ whole genome shotgun (WGS) entry which is preliminary data.</text>
</comment>
<feature type="compositionally biased region" description="Low complexity" evidence="1">
    <location>
        <begin position="91"/>
        <end position="100"/>
    </location>
</feature>
<gene>
    <name evidence="2" type="ORF">EDB81DRAFT_202415</name>
</gene>
<dbReference type="PANTHER" id="PTHR38166">
    <property type="entry name" value="C2H2-TYPE DOMAIN-CONTAINING PROTEIN-RELATED"/>
    <property type="match status" value="1"/>
</dbReference>
<dbReference type="PANTHER" id="PTHR38166:SF1">
    <property type="entry name" value="C2H2-TYPE DOMAIN-CONTAINING PROTEIN"/>
    <property type="match status" value="1"/>
</dbReference>
<evidence type="ECO:0000256" key="1">
    <source>
        <dbReference type="SAM" id="MobiDB-lite"/>
    </source>
</evidence>
<protein>
    <recommendedName>
        <fullName evidence="4">C2H2-type domain-containing protein</fullName>
    </recommendedName>
</protein>
<keyword evidence="3" id="KW-1185">Reference proteome</keyword>
<sequence length="261" mass="29434">MTFYPSQLLQKDNLPTSCLKLLMNGNKHYHLSLNILRLPRKDDMNSVDDECSLGRSPSPWLERWYENNEDLDFGEFAAKIIAECPNQDGFAGEFRAAGGEPSDTGSRRPDRDESLSAFDSAPGGFDKSHGQAKRSRDDSGEGSGEDDGPPGPKRQMVMRPPDGNIRPKPMYACPYQKRYPLRSPLCGIPHGAKRDYGWESVSRVKQHLLESHGRDHHCQNCWKAFKKVESAVNCVSERKCSARERPPKMWLTEAQVALLRS</sequence>
<dbReference type="EMBL" id="JAGMUV010000020">
    <property type="protein sequence ID" value="KAH7125961.1"/>
    <property type="molecule type" value="Genomic_DNA"/>
</dbReference>
<evidence type="ECO:0000313" key="3">
    <source>
        <dbReference type="Proteomes" id="UP000738349"/>
    </source>
</evidence>
<feature type="compositionally biased region" description="Basic and acidic residues" evidence="1">
    <location>
        <begin position="105"/>
        <end position="114"/>
    </location>
</feature>
<reference evidence="2" key="1">
    <citation type="journal article" date="2021" name="Nat. Commun.">
        <title>Genetic determinants of endophytism in the Arabidopsis root mycobiome.</title>
        <authorList>
            <person name="Mesny F."/>
            <person name="Miyauchi S."/>
            <person name="Thiergart T."/>
            <person name="Pickel B."/>
            <person name="Atanasova L."/>
            <person name="Karlsson M."/>
            <person name="Huettel B."/>
            <person name="Barry K.W."/>
            <person name="Haridas S."/>
            <person name="Chen C."/>
            <person name="Bauer D."/>
            <person name="Andreopoulos W."/>
            <person name="Pangilinan J."/>
            <person name="LaButti K."/>
            <person name="Riley R."/>
            <person name="Lipzen A."/>
            <person name="Clum A."/>
            <person name="Drula E."/>
            <person name="Henrissat B."/>
            <person name="Kohler A."/>
            <person name="Grigoriev I.V."/>
            <person name="Martin F.M."/>
            <person name="Hacquard S."/>
        </authorList>
    </citation>
    <scope>NUCLEOTIDE SEQUENCE</scope>
    <source>
        <strain evidence="2">MPI-CAGE-AT-0147</strain>
    </source>
</reference>
<accession>A0A9P9DVF5</accession>
<proteinExistence type="predicted"/>
<feature type="region of interest" description="Disordered" evidence="1">
    <location>
        <begin position="91"/>
        <end position="168"/>
    </location>
</feature>
<evidence type="ECO:0008006" key="4">
    <source>
        <dbReference type="Google" id="ProtNLM"/>
    </source>
</evidence>